<dbReference type="STRING" id="70415.A0A5S6QL82"/>
<feature type="region of interest" description="Disordered" evidence="2">
    <location>
        <begin position="345"/>
        <end position="500"/>
    </location>
</feature>
<evidence type="ECO:0000256" key="1">
    <source>
        <dbReference type="ARBA" id="ARBA00008330"/>
    </source>
</evidence>
<dbReference type="AlphaFoldDB" id="A0A5S6QL82"/>
<dbReference type="WBParaSite" id="TMUE_2000007622.2">
    <property type="protein sequence ID" value="TMUE_2000007622.2"/>
    <property type="gene ID" value="WBGene00299951"/>
</dbReference>
<dbReference type="Proteomes" id="UP000046395">
    <property type="component" value="Unassembled WGS sequence"/>
</dbReference>
<feature type="compositionally biased region" description="Basic and acidic residues" evidence="2">
    <location>
        <begin position="353"/>
        <end position="362"/>
    </location>
</feature>
<dbReference type="Gene3D" id="1.20.5.350">
    <property type="match status" value="1"/>
</dbReference>
<proteinExistence type="inferred from homology"/>
<feature type="compositionally biased region" description="Basic and acidic residues" evidence="2">
    <location>
        <begin position="374"/>
        <end position="383"/>
    </location>
</feature>
<organism evidence="3 4">
    <name type="scientific">Trichuris muris</name>
    <name type="common">Mouse whipworm</name>
    <dbReference type="NCBI Taxonomy" id="70415"/>
    <lineage>
        <taxon>Eukaryota</taxon>
        <taxon>Metazoa</taxon>
        <taxon>Ecdysozoa</taxon>
        <taxon>Nematoda</taxon>
        <taxon>Enoplea</taxon>
        <taxon>Dorylaimia</taxon>
        <taxon>Trichinellida</taxon>
        <taxon>Trichuridae</taxon>
        <taxon>Trichuris</taxon>
    </lineage>
</organism>
<feature type="region of interest" description="Disordered" evidence="2">
    <location>
        <begin position="55"/>
        <end position="115"/>
    </location>
</feature>
<dbReference type="GO" id="GO:0045214">
    <property type="term" value="P:sarcomere organization"/>
    <property type="evidence" value="ECO:0007669"/>
    <property type="project" value="TreeGrafter"/>
</dbReference>
<feature type="compositionally biased region" description="Polar residues" evidence="2">
    <location>
        <begin position="241"/>
        <end position="253"/>
    </location>
</feature>
<feature type="region of interest" description="Disordered" evidence="2">
    <location>
        <begin position="570"/>
        <end position="716"/>
    </location>
</feature>
<feature type="compositionally biased region" description="Low complexity" evidence="2">
    <location>
        <begin position="86"/>
        <end position="100"/>
    </location>
</feature>
<dbReference type="InterPro" id="IPR027707">
    <property type="entry name" value="TNNT"/>
</dbReference>
<dbReference type="Pfam" id="PF00992">
    <property type="entry name" value="Troponin"/>
    <property type="match status" value="1"/>
</dbReference>
<accession>A0A5S6QL82</accession>
<protein>
    <submittedName>
        <fullName evidence="4">Troponin T</fullName>
    </submittedName>
</protein>
<dbReference type="PANTHER" id="PTHR11521:SF1">
    <property type="entry name" value="TROPONIN T, SKELETAL MUSCLE"/>
    <property type="match status" value="1"/>
</dbReference>
<reference evidence="3" key="1">
    <citation type="submission" date="2013-11" db="EMBL/GenBank/DDBJ databases">
        <authorList>
            <person name="Aslett M."/>
        </authorList>
    </citation>
    <scope>NUCLEOTIDE SEQUENCE [LARGE SCALE GENOMIC DNA]</scope>
    <source>
        <strain evidence="3">Edinburgh</strain>
    </source>
</reference>
<feature type="compositionally biased region" description="Basic and acidic residues" evidence="2">
    <location>
        <begin position="62"/>
        <end position="71"/>
    </location>
</feature>
<dbReference type="GO" id="GO:0005523">
    <property type="term" value="F:tropomyosin binding"/>
    <property type="evidence" value="ECO:0007669"/>
    <property type="project" value="TreeGrafter"/>
</dbReference>
<feature type="compositionally biased region" description="Basic and acidic residues" evidence="2">
    <location>
        <begin position="658"/>
        <end position="673"/>
    </location>
</feature>
<comment type="similarity">
    <text evidence="1">Belongs to the troponin T family.</text>
</comment>
<dbReference type="SUPFAM" id="SSF90250">
    <property type="entry name" value="Troponin coil-coiled subunits"/>
    <property type="match status" value="1"/>
</dbReference>
<evidence type="ECO:0000313" key="3">
    <source>
        <dbReference type="Proteomes" id="UP000046395"/>
    </source>
</evidence>
<dbReference type="GO" id="GO:0006937">
    <property type="term" value="P:regulation of muscle contraction"/>
    <property type="evidence" value="ECO:0007669"/>
    <property type="project" value="InterPro"/>
</dbReference>
<dbReference type="WBParaSite" id="TMUE_2000007622.1">
    <property type="protein sequence ID" value="TMUE_2000007622.1"/>
    <property type="gene ID" value="WBGene00299951"/>
</dbReference>
<dbReference type="PANTHER" id="PTHR11521">
    <property type="entry name" value="TROPONIN T"/>
    <property type="match status" value="1"/>
</dbReference>
<dbReference type="GO" id="GO:0006936">
    <property type="term" value="P:muscle contraction"/>
    <property type="evidence" value="ECO:0007669"/>
    <property type="project" value="TreeGrafter"/>
</dbReference>
<reference evidence="3" key="2">
    <citation type="submission" date="2014-03" db="EMBL/GenBank/DDBJ databases">
        <title>The whipworm genome and dual-species transcriptomics of an intimate host-pathogen interaction.</title>
        <authorList>
            <person name="Foth B.J."/>
            <person name="Tsai I.J."/>
            <person name="Reid A.J."/>
            <person name="Bancroft A.J."/>
            <person name="Nichol S."/>
            <person name="Tracey A."/>
            <person name="Holroyd N."/>
            <person name="Cotton J.A."/>
            <person name="Stanley E.J."/>
            <person name="Zarowiecki M."/>
            <person name="Liu J.Z."/>
            <person name="Huckvale T."/>
            <person name="Cooper P.J."/>
            <person name="Grencis R.K."/>
            <person name="Berriman M."/>
        </authorList>
    </citation>
    <scope>NUCLEOTIDE SEQUENCE [LARGE SCALE GENOMIC DNA]</scope>
    <source>
        <strain evidence="3">Edinburgh</strain>
    </source>
</reference>
<feature type="region of interest" description="Disordered" evidence="2">
    <location>
        <begin position="205"/>
        <end position="253"/>
    </location>
</feature>
<keyword evidence="3" id="KW-1185">Reference proteome</keyword>
<dbReference type="InterPro" id="IPR038077">
    <property type="entry name" value="Troponin_sf"/>
</dbReference>
<reference evidence="4" key="3">
    <citation type="submission" date="2019-12" db="UniProtKB">
        <authorList>
            <consortium name="WormBaseParasite"/>
        </authorList>
    </citation>
    <scope>IDENTIFICATION</scope>
</reference>
<feature type="compositionally biased region" description="Basic and acidic residues" evidence="2">
    <location>
        <begin position="570"/>
        <end position="587"/>
    </location>
</feature>
<dbReference type="GO" id="GO:0005861">
    <property type="term" value="C:troponin complex"/>
    <property type="evidence" value="ECO:0007669"/>
    <property type="project" value="InterPro"/>
</dbReference>
<evidence type="ECO:0000313" key="4">
    <source>
        <dbReference type="WBParaSite" id="TMUE_2000007622.1"/>
    </source>
</evidence>
<dbReference type="InterPro" id="IPR001978">
    <property type="entry name" value="Troponin"/>
</dbReference>
<feature type="compositionally biased region" description="Basic and acidic residues" evidence="2">
    <location>
        <begin position="618"/>
        <end position="635"/>
    </location>
</feature>
<sequence>MSAGRKRSSITLENIGAIQDVLKNLIRIDSQERIERSKEKLQDFYKQKQQFLKRSLSQTAASREEDAERLRGNYGRRLSAGSRPTTSTVSSSEEVSGSGSRIRRHRDKPTTSEPLPLGVIHEAHHVDLSCTESQNPVEVSISPLLIRRRRGASSAQAMKIIRSETSQAAPVMKRIFAQRKPVRTNWRSNKAFTVQSKENVENHAAIGGDVDQRVPTGVGSTHSGAPMPNGPVKTPLARRQVQGSEHSAENTAYKSTGTVNCSATLSDADRESSTLSWGGICLRRVPPKMEVGRKFSVNQCIVTVQLRRTVRPITNWRKWNSIDLDALVQQGPRFCRILWQTKRGEEEEEAAEEAGREEERPRPKPKYSIDEEAEQKPLNEAEKAMLAAKKKHEEEEATKLREYEEQRRKQREREEEELKQLKEKQERRRREREEEERIMAERRREEEERRKQEEEERKRKAEEEKRRKEEEKKKRQQMMAGLNASTGPNFELPKKDKTTDKFDKFGNIVKAKAEMGLTKEQQEEQKRRYLGEIMKPLSTQGMDISGLRAKIKEFHQKICRLEADKYDLEKRGERQDYDLKELNERQRQISRNKALKKGLDPEEAANSRYPPKVPTASKYDRQIDRRSYSDRRHLFENPAKPKQANIFHGSARPPSTWGRKENEELENLRRNLEPPKYIEQVKVENARPPMEPIPSQPVDVYENGGNLNAFDEEEEE</sequence>
<feature type="compositionally biased region" description="Basic and acidic residues" evidence="2">
    <location>
        <begin position="391"/>
        <end position="473"/>
    </location>
</feature>
<name>A0A5S6QL82_TRIMR</name>
<evidence type="ECO:0000256" key="2">
    <source>
        <dbReference type="SAM" id="MobiDB-lite"/>
    </source>
</evidence>